<dbReference type="PANTHER" id="PTHR10672">
    <property type="entry name" value="ADDUCIN"/>
    <property type="match status" value="1"/>
</dbReference>
<dbReference type="RefSeq" id="WP_320250203.1">
    <property type="nucleotide sequence ID" value="NZ_JAVIIQ010000008.1"/>
</dbReference>
<evidence type="ECO:0000259" key="2">
    <source>
        <dbReference type="SMART" id="SM01007"/>
    </source>
</evidence>
<dbReference type="Proteomes" id="UP001285154">
    <property type="component" value="Unassembled WGS sequence"/>
</dbReference>
<dbReference type="NCBIfam" id="NF005689">
    <property type="entry name" value="PRK07490.1"/>
    <property type="match status" value="1"/>
</dbReference>
<sequence length="281" mass="31121">MSLARLHKEPLSNLPYYEERVDLAAAFRWTARLNMHEAVANHFSLSVNEDGTKFLMNPNQVHFSRIKASDLLLIDANDPETLSGPNAPDPTAWGLHGAIHRNVPHARCAMHVHSIHATVLASLADSTLPPVDQNSAMFFNRHVVDANYGGLAFEEEGERCSQLLTDPKVKVMVMGNHGVMVIGDSVADTFNRMFYFERAAETYIKALWTGRPLRTLSDEIAEKTAREMDDYPGQAERHLAELKAILDEEEPSTGIDLGFSFSPSYVMHTSCVTGATGRAEA</sequence>
<keyword evidence="4" id="KW-1185">Reference proteome</keyword>
<gene>
    <name evidence="3" type="ORF">RFM42_20290</name>
</gene>
<protein>
    <submittedName>
        <fullName evidence="3">Class II aldolase and adducin N-terminal domain-containing protein</fullName>
    </submittedName>
</protein>
<evidence type="ECO:0000313" key="4">
    <source>
        <dbReference type="Proteomes" id="UP001285154"/>
    </source>
</evidence>
<dbReference type="Pfam" id="PF00596">
    <property type="entry name" value="Aldolase_II"/>
    <property type="match status" value="1"/>
</dbReference>
<dbReference type="SUPFAM" id="SSF53639">
    <property type="entry name" value="AraD/HMP-PK domain-like"/>
    <property type="match status" value="1"/>
</dbReference>
<proteinExistence type="inferred from homology"/>
<dbReference type="SMART" id="SM01007">
    <property type="entry name" value="Aldolase_II"/>
    <property type="match status" value="1"/>
</dbReference>
<evidence type="ECO:0000313" key="3">
    <source>
        <dbReference type="EMBL" id="MDX8533339.1"/>
    </source>
</evidence>
<feature type="domain" description="Class II aldolase/adducin N-terminal" evidence="2">
    <location>
        <begin position="21"/>
        <end position="204"/>
    </location>
</feature>
<dbReference type="InterPro" id="IPR036409">
    <property type="entry name" value="Aldolase_II/adducin_N_sf"/>
</dbReference>
<evidence type="ECO:0000256" key="1">
    <source>
        <dbReference type="ARBA" id="ARBA00037961"/>
    </source>
</evidence>
<dbReference type="EMBL" id="JAVIIQ010000008">
    <property type="protein sequence ID" value="MDX8533339.1"/>
    <property type="molecule type" value="Genomic_DNA"/>
</dbReference>
<comment type="similarity">
    <text evidence="1">Belongs to the aldolase class II family.</text>
</comment>
<dbReference type="InterPro" id="IPR051017">
    <property type="entry name" value="Aldolase-II_Adducin_sf"/>
</dbReference>
<dbReference type="Gene3D" id="3.40.225.10">
    <property type="entry name" value="Class II aldolase/adducin N-terminal domain"/>
    <property type="match status" value="1"/>
</dbReference>
<dbReference type="InterPro" id="IPR001303">
    <property type="entry name" value="Aldolase_II/adducin_N"/>
</dbReference>
<organism evidence="3 4">
    <name type="scientific">Mesorhizobium vachelliae</name>
    <dbReference type="NCBI Taxonomy" id="3072309"/>
    <lineage>
        <taxon>Bacteria</taxon>
        <taxon>Pseudomonadati</taxon>
        <taxon>Pseudomonadota</taxon>
        <taxon>Alphaproteobacteria</taxon>
        <taxon>Hyphomicrobiales</taxon>
        <taxon>Phyllobacteriaceae</taxon>
        <taxon>Mesorhizobium</taxon>
    </lineage>
</organism>
<accession>A0ABU5A6M6</accession>
<name>A0ABU5A6M6_9HYPH</name>
<reference evidence="3 4" key="1">
    <citation type="submission" date="2023-08" db="EMBL/GenBank/DDBJ databases">
        <title>Implementing the SeqCode for naming new Mesorhizobium species isolated from Vachellia karroo root nodules.</title>
        <authorList>
            <person name="Van Lill M."/>
        </authorList>
    </citation>
    <scope>NUCLEOTIDE SEQUENCE [LARGE SCALE GENOMIC DNA]</scope>
    <source>
        <strain evidence="3 4">VK25D</strain>
    </source>
</reference>
<dbReference type="PANTHER" id="PTHR10672:SF3">
    <property type="entry name" value="PROTEIN HU-LI TAI SHAO"/>
    <property type="match status" value="1"/>
</dbReference>
<comment type="caution">
    <text evidence="3">The sequence shown here is derived from an EMBL/GenBank/DDBJ whole genome shotgun (WGS) entry which is preliminary data.</text>
</comment>